<keyword evidence="1" id="KW-0812">Transmembrane</keyword>
<name>A0A1M6VTD6_9FIRM</name>
<dbReference type="EMBL" id="FRAH01000049">
    <property type="protein sequence ID" value="SHK84575.1"/>
    <property type="molecule type" value="Genomic_DNA"/>
</dbReference>
<accession>A0A1M6VTD6</accession>
<evidence type="ECO:0000313" key="3">
    <source>
        <dbReference type="Proteomes" id="UP000183975"/>
    </source>
</evidence>
<evidence type="ECO:0000313" key="2">
    <source>
        <dbReference type="EMBL" id="SHK84575.1"/>
    </source>
</evidence>
<dbReference type="Proteomes" id="UP000183975">
    <property type="component" value="Unassembled WGS sequence"/>
</dbReference>
<reference evidence="2 3" key="1">
    <citation type="submission" date="2016-11" db="EMBL/GenBank/DDBJ databases">
        <authorList>
            <person name="Jaros S."/>
            <person name="Januszkiewicz K."/>
            <person name="Wedrychowicz H."/>
        </authorList>
    </citation>
    <scope>NUCLEOTIDE SEQUENCE [LARGE SCALE GENOMIC DNA]</scope>
    <source>
        <strain evidence="2 3">DSM 14214</strain>
    </source>
</reference>
<feature type="transmembrane region" description="Helical" evidence="1">
    <location>
        <begin position="57"/>
        <end position="78"/>
    </location>
</feature>
<gene>
    <name evidence="2" type="ORF">SAMN02745138_02445</name>
</gene>
<protein>
    <submittedName>
        <fullName evidence="2">Uncharacterized protein</fullName>
    </submittedName>
</protein>
<proteinExistence type="predicted"/>
<keyword evidence="3" id="KW-1185">Reference proteome</keyword>
<dbReference type="AlphaFoldDB" id="A0A1M6VTD6"/>
<keyword evidence="1" id="KW-1133">Transmembrane helix</keyword>
<organism evidence="2 3">
    <name type="scientific">Anaerotignum lactatifermentans DSM 14214</name>
    <dbReference type="NCBI Taxonomy" id="1121323"/>
    <lineage>
        <taxon>Bacteria</taxon>
        <taxon>Bacillati</taxon>
        <taxon>Bacillota</taxon>
        <taxon>Clostridia</taxon>
        <taxon>Lachnospirales</taxon>
        <taxon>Anaerotignaceae</taxon>
        <taxon>Anaerotignum</taxon>
    </lineage>
</organism>
<sequence length="138" mass="15558">MGQRFTEEQLEQMIMQLEQGGLLQAPPSLERGVMEKIARLEEENQANIRFSSKTKRIFYQLKIGAAMAASLVLLALPMGHGSYEESPYGKAQQMVQEEEEKESLLDYMQQGTKILSDGVTGFSDFAMKQITEVLDYGK</sequence>
<evidence type="ECO:0000256" key="1">
    <source>
        <dbReference type="SAM" id="Phobius"/>
    </source>
</evidence>
<dbReference type="OrthoDB" id="9898286at2"/>
<keyword evidence="1" id="KW-0472">Membrane</keyword>
<dbReference type="RefSeq" id="WP_072852198.1">
    <property type="nucleotide sequence ID" value="NZ_FRAH01000049.1"/>
</dbReference>